<evidence type="ECO:0000313" key="1">
    <source>
        <dbReference type="EMBL" id="AOW00234.1"/>
    </source>
</evidence>
<name>A0A1D8N3M6_YARLL</name>
<evidence type="ECO:0000313" key="2">
    <source>
        <dbReference type="Proteomes" id="UP000182444"/>
    </source>
</evidence>
<dbReference type="Proteomes" id="UP000182444">
    <property type="component" value="Chromosome 1A"/>
</dbReference>
<dbReference type="GeneID" id="94582288"/>
<reference evidence="1 2" key="1">
    <citation type="journal article" date="2016" name="PLoS ONE">
        <title>Sequence Assembly of Yarrowia lipolytica Strain W29/CLIB89 Shows Transposable Element Diversity.</title>
        <authorList>
            <person name="Magnan C."/>
            <person name="Yu J."/>
            <person name="Chang I."/>
            <person name="Jahn E."/>
            <person name="Kanomata Y."/>
            <person name="Wu J."/>
            <person name="Zeller M."/>
            <person name="Oakes M."/>
            <person name="Baldi P."/>
            <person name="Sandmeyer S."/>
        </authorList>
    </citation>
    <scope>NUCLEOTIDE SEQUENCE [LARGE SCALE GENOMIC DNA]</scope>
    <source>
        <strain evidence="2">CLIB89(W29)</strain>
    </source>
</reference>
<dbReference type="EMBL" id="CP017553">
    <property type="protein sequence ID" value="AOW00234.1"/>
    <property type="molecule type" value="Genomic_DNA"/>
</dbReference>
<accession>A0A1D8N3M6</accession>
<gene>
    <name evidence="1" type="ORF">YALI1_A04164g</name>
</gene>
<organism evidence="1 2">
    <name type="scientific">Yarrowia lipolytica</name>
    <name type="common">Candida lipolytica</name>
    <dbReference type="NCBI Taxonomy" id="4952"/>
    <lineage>
        <taxon>Eukaryota</taxon>
        <taxon>Fungi</taxon>
        <taxon>Dikarya</taxon>
        <taxon>Ascomycota</taxon>
        <taxon>Saccharomycotina</taxon>
        <taxon>Dipodascomycetes</taxon>
        <taxon>Dipodascales</taxon>
        <taxon>Dipodascales incertae sedis</taxon>
        <taxon>Yarrowia</taxon>
    </lineage>
</organism>
<dbReference type="AlphaFoldDB" id="A0A1D8N3M6"/>
<dbReference type="VEuPathDB" id="FungiDB:YALI1_A04164g"/>
<dbReference type="RefSeq" id="XP_068137728.1">
    <property type="nucleotide sequence ID" value="XM_068281627.1"/>
</dbReference>
<proteinExistence type="predicted"/>
<sequence>MINTLDRFVESVNDVQYLHYPNLQESRIKRNSPNKLLREEISDLSTVPSDRVIYTSTERKPEYSLALDFIAVYPLKYLVAPVKPISSSIASNQRSLSGRAMPCL</sequence>
<protein>
    <submittedName>
        <fullName evidence="1">Uncharacterized protein</fullName>
    </submittedName>
</protein>